<dbReference type="PANTHER" id="PTHR43320:SF3">
    <property type="entry name" value="CARBOHYDRATE KINASE PFKB DOMAIN-CONTAINING PROTEIN"/>
    <property type="match status" value="1"/>
</dbReference>
<gene>
    <name evidence="5" type="ORF">METZ01_LOCUS492175</name>
</gene>
<dbReference type="EMBL" id="UINC01214200">
    <property type="protein sequence ID" value="SVE39321.1"/>
    <property type="molecule type" value="Genomic_DNA"/>
</dbReference>
<dbReference type="Pfam" id="PF00294">
    <property type="entry name" value="PfkB"/>
    <property type="match status" value="1"/>
</dbReference>
<feature type="non-terminal residue" evidence="5">
    <location>
        <position position="1"/>
    </location>
</feature>
<dbReference type="InterPro" id="IPR029056">
    <property type="entry name" value="Ribokinase-like"/>
</dbReference>
<keyword evidence="3" id="KW-0418">Kinase</keyword>
<dbReference type="InterPro" id="IPR052700">
    <property type="entry name" value="Carb_kinase_PfkB-like"/>
</dbReference>
<dbReference type="InterPro" id="IPR002173">
    <property type="entry name" value="Carboh/pur_kinase_PfkB_CS"/>
</dbReference>
<feature type="domain" description="Carbohydrate kinase PfkB" evidence="4">
    <location>
        <begin position="2"/>
        <end position="236"/>
    </location>
</feature>
<dbReference type="CDD" id="cd01168">
    <property type="entry name" value="adenosine_kinase"/>
    <property type="match status" value="1"/>
</dbReference>
<feature type="non-terminal residue" evidence="5">
    <location>
        <position position="237"/>
    </location>
</feature>
<organism evidence="5">
    <name type="scientific">marine metagenome</name>
    <dbReference type="NCBI Taxonomy" id="408172"/>
    <lineage>
        <taxon>unclassified sequences</taxon>
        <taxon>metagenomes</taxon>
        <taxon>ecological metagenomes</taxon>
    </lineage>
</organism>
<dbReference type="SUPFAM" id="SSF53613">
    <property type="entry name" value="Ribokinase-like"/>
    <property type="match status" value="1"/>
</dbReference>
<evidence type="ECO:0000259" key="4">
    <source>
        <dbReference type="Pfam" id="PF00294"/>
    </source>
</evidence>
<dbReference type="InterPro" id="IPR011611">
    <property type="entry name" value="PfkB_dom"/>
</dbReference>
<dbReference type="Gene3D" id="3.40.1190.20">
    <property type="match status" value="1"/>
</dbReference>
<evidence type="ECO:0000256" key="3">
    <source>
        <dbReference type="ARBA" id="ARBA00022777"/>
    </source>
</evidence>
<dbReference type="Gene3D" id="3.30.1110.10">
    <property type="match status" value="1"/>
</dbReference>
<comment type="similarity">
    <text evidence="1">Belongs to the carbohydrate kinase PfkB family.</text>
</comment>
<sequence>SGGSVANSIVGVSTLGGLSSYVGKVHQDNLGSVFREGLYSNGVILESDMSPGGSPTARCIVIITPDGERTMATYLGACLELTEDDISIDVIENHKVTYLEGYLFDVPTAKKAVLKAADIAKDCGRSIALGLSDFLCVDRNRNSFRAFVEKYVNVLFANEREIMSLYEEENIMSAVAQASRDCDIVVATLGKNGSIIREGERKYMIDPVVFDPVIDTTGAGDMYAAGFLFGITNGYNI</sequence>
<dbReference type="PROSITE" id="PS00584">
    <property type="entry name" value="PFKB_KINASES_2"/>
    <property type="match status" value="1"/>
</dbReference>
<keyword evidence="2" id="KW-0808">Transferase</keyword>
<name>A0A383D4J8_9ZZZZ</name>
<dbReference type="GO" id="GO:0016301">
    <property type="term" value="F:kinase activity"/>
    <property type="evidence" value="ECO:0007669"/>
    <property type="project" value="UniProtKB-KW"/>
</dbReference>
<dbReference type="PANTHER" id="PTHR43320">
    <property type="entry name" value="SUGAR KINASE"/>
    <property type="match status" value="1"/>
</dbReference>
<protein>
    <recommendedName>
        <fullName evidence="4">Carbohydrate kinase PfkB domain-containing protein</fullName>
    </recommendedName>
</protein>
<reference evidence="5" key="1">
    <citation type="submission" date="2018-05" db="EMBL/GenBank/DDBJ databases">
        <authorList>
            <person name="Lanie J.A."/>
            <person name="Ng W.-L."/>
            <person name="Kazmierczak K.M."/>
            <person name="Andrzejewski T.M."/>
            <person name="Davidsen T.M."/>
            <person name="Wayne K.J."/>
            <person name="Tettelin H."/>
            <person name="Glass J.I."/>
            <person name="Rusch D."/>
            <person name="Podicherti R."/>
            <person name="Tsui H.-C.T."/>
            <person name="Winkler M.E."/>
        </authorList>
    </citation>
    <scope>NUCLEOTIDE SEQUENCE</scope>
</reference>
<proteinExistence type="inferred from homology"/>
<accession>A0A383D4J8</accession>
<evidence type="ECO:0000256" key="2">
    <source>
        <dbReference type="ARBA" id="ARBA00022679"/>
    </source>
</evidence>
<evidence type="ECO:0000313" key="5">
    <source>
        <dbReference type="EMBL" id="SVE39321.1"/>
    </source>
</evidence>
<dbReference type="AlphaFoldDB" id="A0A383D4J8"/>
<evidence type="ECO:0000256" key="1">
    <source>
        <dbReference type="ARBA" id="ARBA00010688"/>
    </source>
</evidence>